<dbReference type="GO" id="GO:0005524">
    <property type="term" value="F:ATP binding"/>
    <property type="evidence" value="ECO:0007669"/>
    <property type="project" value="UniProtKB-KW"/>
</dbReference>
<dbReference type="EC" id="3.6.3.41" evidence="9"/>
<dbReference type="InterPro" id="IPR027417">
    <property type="entry name" value="P-loop_NTPase"/>
</dbReference>
<dbReference type="EMBL" id="QYUL01000002">
    <property type="protein sequence ID" value="RJF81603.1"/>
    <property type="molecule type" value="Genomic_DNA"/>
</dbReference>
<evidence type="ECO:0000313" key="10">
    <source>
        <dbReference type="Proteomes" id="UP000283458"/>
    </source>
</evidence>
<dbReference type="SUPFAM" id="SSF52540">
    <property type="entry name" value="P-loop containing nucleoside triphosphate hydrolases"/>
    <property type="match status" value="1"/>
</dbReference>
<keyword evidence="9" id="KW-0378">Hydrolase</keyword>
<dbReference type="PROSITE" id="PS50893">
    <property type="entry name" value="ABC_TRANSPORTER_2"/>
    <property type="match status" value="1"/>
</dbReference>
<name>A0A418VWS3_9PROT</name>
<keyword evidence="10" id="KW-1185">Reference proteome</keyword>
<organism evidence="9 10">
    <name type="scientific">Azospirillum cavernae</name>
    <dbReference type="NCBI Taxonomy" id="2320860"/>
    <lineage>
        <taxon>Bacteria</taxon>
        <taxon>Pseudomonadati</taxon>
        <taxon>Pseudomonadota</taxon>
        <taxon>Alphaproteobacteria</taxon>
        <taxon>Rhodospirillales</taxon>
        <taxon>Azospirillaceae</taxon>
        <taxon>Azospirillum</taxon>
    </lineage>
</organism>
<dbReference type="PANTHER" id="PTHR43499">
    <property type="entry name" value="ABC TRANSPORTER I FAMILY MEMBER 1"/>
    <property type="match status" value="1"/>
</dbReference>
<reference evidence="9 10" key="1">
    <citation type="submission" date="2018-09" db="EMBL/GenBank/DDBJ databases">
        <authorList>
            <person name="Zhu H."/>
        </authorList>
    </citation>
    <scope>NUCLEOTIDE SEQUENCE [LARGE SCALE GENOMIC DNA]</scope>
    <source>
        <strain evidence="9 10">K2W22B-5</strain>
    </source>
</reference>
<dbReference type="PANTHER" id="PTHR43499:SF1">
    <property type="entry name" value="ABC TRANSPORTER I FAMILY MEMBER 1"/>
    <property type="match status" value="1"/>
</dbReference>
<accession>A0A418VWS3</accession>
<dbReference type="Pfam" id="PF00005">
    <property type="entry name" value="ABC_tran"/>
    <property type="match status" value="1"/>
</dbReference>
<dbReference type="GO" id="GO:0017004">
    <property type="term" value="P:cytochrome complex assembly"/>
    <property type="evidence" value="ECO:0007669"/>
    <property type="project" value="UniProtKB-KW"/>
</dbReference>
<evidence type="ECO:0000256" key="6">
    <source>
        <dbReference type="ARBA" id="ARBA00023136"/>
    </source>
</evidence>
<dbReference type="InterPro" id="IPR017871">
    <property type="entry name" value="ABC_transporter-like_CS"/>
</dbReference>
<dbReference type="SMART" id="SM00382">
    <property type="entry name" value="AAA"/>
    <property type="match status" value="1"/>
</dbReference>
<keyword evidence="6" id="KW-0472">Membrane</keyword>
<evidence type="ECO:0000256" key="3">
    <source>
        <dbReference type="ARBA" id="ARBA00022748"/>
    </source>
</evidence>
<dbReference type="OrthoDB" id="9800654at2"/>
<dbReference type="NCBIfam" id="TIGR01189">
    <property type="entry name" value="ccmA"/>
    <property type="match status" value="1"/>
</dbReference>
<dbReference type="Proteomes" id="UP000283458">
    <property type="component" value="Unassembled WGS sequence"/>
</dbReference>
<feature type="region of interest" description="Disordered" evidence="7">
    <location>
        <begin position="193"/>
        <end position="232"/>
    </location>
</feature>
<evidence type="ECO:0000313" key="9">
    <source>
        <dbReference type="EMBL" id="RJF81603.1"/>
    </source>
</evidence>
<comment type="caution">
    <text evidence="9">The sequence shown here is derived from an EMBL/GenBank/DDBJ whole genome shotgun (WGS) entry which is preliminary data.</text>
</comment>
<keyword evidence="3" id="KW-0201">Cytochrome c-type biogenesis</keyword>
<gene>
    <name evidence="9" type="primary">ccmA</name>
    <name evidence="9" type="ORF">D3877_15840</name>
</gene>
<evidence type="ECO:0000259" key="8">
    <source>
        <dbReference type="PROSITE" id="PS50893"/>
    </source>
</evidence>
<keyword evidence="2" id="KW-0547">Nucleotide-binding</keyword>
<feature type="compositionally biased region" description="Acidic residues" evidence="7">
    <location>
        <begin position="210"/>
        <end position="226"/>
    </location>
</feature>
<dbReference type="AlphaFoldDB" id="A0A418VWS3"/>
<dbReference type="RefSeq" id="WP_119831697.1">
    <property type="nucleotide sequence ID" value="NZ_QYUL01000002.1"/>
</dbReference>
<evidence type="ECO:0000256" key="5">
    <source>
        <dbReference type="ARBA" id="ARBA00022967"/>
    </source>
</evidence>
<sequence>MPVFTGSELTCLRGDRLVFTGLDFRLEPGGALVLLGPNGSGKSSLLRVMGGLLRPFRGALRWDGALVADDPDAHRANVQYVGHLDAVKPVLTAAENLAFWAALGGAADPMARARDALNRLGVPQIADVPGRCLSAGQKRRLNLARLLAAPAPLWLLDEPTVALDRAAIALFEGLIAEHRATGGMVALSTHTDIATPGGEELRLDDFTPQTDDEDDGQDDGGQDDDVREGAAP</sequence>
<feature type="domain" description="ABC transporter" evidence="8">
    <location>
        <begin position="4"/>
        <end position="232"/>
    </location>
</feature>
<dbReference type="InterPro" id="IPR003593">
    <property type="entry name" value="AAA+_ATPase"/>
</dbReference>
<dbReference type="InterPro" id="IPR003439">
    <property type="entry name" value="ABC_transporter-like_ATP-bd"/>
</dbReference>
<evidence type="ECO:0000256" key="2">
    <source>
        <dbReference type="ARBA" id="ARBA00022741"/>
    </source>
</evidence>
<keyword evidence="5" id="KW-1278">Translocase</keyword>
<keyword evidence="4 9" id="KW-0067">ATP-binding</keyword>
<evidence type="ECO:0000256" key="7">
    <source>
        <dbReference type="SAM" id="MobiDB-lite"/>
    </source>
</evidence>
<keyword evidence="1" id="KW-0813">Transport</keyword>
<dbReference type="Gene3D" id="3.40.50.300">
    <property type="entry name" value="P-loop containing nucleotide triphosphate hydrolases"/>
    <property type="match status" value="1"/>
</dbReference>
<evidence type="ECO:0000256" key="4">
    <source>
        <dbReference type="ARBA" id="ARBA00022840"/>
    </source>
</evidence>
<evidence type="ECO:0000256" key="1">
    <source>
        <dbReference type="ARBA" id="ARBA00022448"/>
    </source>
</evidence>
<dbReference type="GO" id="GO:0022857">
    <property type="term" value="F:transmembrane transporter activity"/>
    <property type="evidence" value="ECO:0007669"/>
    <property type="project" value="InterPro"/>
</dbReference>
<proteinExistence type="predicted"/>
<protein>
    <submittedName>
        <fullName evidence="9">Heme ABC exporter ATP-binding protein CcmA</fullName>
        <ecNumber evidence="9">3.6.3.41</ecNumber>
    </submittedName>
</protein>
<dbReference type="NCBIfam" id="NF010061">
    <property type="entry name" value="PRK13538.1"/>
    <property type="match status" value="1"/>
</dbReference>
<dbReference type="PROSITE" id="PS00211">
    <property type="entry name" value="ABC_TRANSPORTER_1"/>
    <property type="match status" value="1"/>
</dbReference>
<dbReference type="GO" id="GO:0016887">
    <property type="term" value="F:ATP hydrolysis activity"/>
    <property type="evidence" value="ECO:0007669"/>
    <property type="project" value="InterPro"/>
</dbReference>
<dbReference type="InterPro" id="IPR005895">
    <property type="entry name" value="ABC_transptr_haem_export_CcmA"/>
</dbReference>